<feature type="non-terminal residue" evidence="2">
    <location>
        <position position="1"/>
    </location>
</feature>
<evidence type="ECO:0000313" key="3">
    <source>
        <dbReference type="Proteomes" id="UP001162483"/>
    </source>
</evidence>
<feature type="region of interest" description="Disordered" evidence="1">
    <location>
        <begin position="1"/>
        <end position="99"/>
    </location>
</feature>
<evidence type="ECO:0000256" key="1">
    <source>
        <dbReference type="SAM" id="MobiDB-lite"/>
    </source>
</evidence>
<comment type="caution">
    <text evidence="2">The sequence shown here is derived from an EMBL/GenBank/DDBJ whole genome shotgun (WGS) entry which is preliminary data.</text>
</comment>
<dbReference type="Proteomes" id="UP001162483">
    <property type="component" value="Unassembled WGS sequence"/>
</dbReference>
<name>A0ABN9CNK9_9NEOB</name>
<evidence type="ECO:0000313" key="2">
    <source>
        <dbReference type="EMBL" id="CAI9560746.1"/>
    </source>
</evidence>
<keyword evidence="3" id="KW-1185">Reference proteome</keyword>
<dbReference type="EMBL" id="CATNWA010010859">
    <property type="protein sequence ID" value="CAI9560746.1"/>
    <property type="molecule type" value="Genomic_DNA"/>
</dbReference>
<organism evidence="2 3">
    <name type="scientific">Staurois parvus</name>
    <dbReference type="NCBI Taxonomy" id="386267"/>
    <lineage>
        <taxon>Eukaryota</taxon>
        <taxon>Metazoa</taxon>
        <taxon>Chordata</taxon>
        <taxon>Craniata</taxon>
        <taxon>Vertebrata</taxon>
        <taxon>Euteleostomi</taxon>
        <taxon>Amphibia</taxon>
        <taxon>Batrachia</taxon>
        <taxon>Anura</taxon>
        <taxon>Neobatrachia</taxon>
        <taxon>Ranoidea</taxon>
        <taxon>Ranidae</taxon>
        <taxon>Staurois</taxon>
    </lineage>
</organism>
<gene>
    <name evidence="2" type="ORF">SPARVUS_LOCUS5323986</name>
</gene>
<proteinExistence type="predicted"/>
<protein>
    <submittedName>
        <fullName evidence="2">Uncharacterized protein</fullName>
    </submittedName>
</protein>
<reference evidence="2" key="1">
    <citation type="submission" date="2023-05" db="EMBL/GenBank/DDBJ databases">
        <authorList>
            <person name="Stuckert A."/>
        </authorList>
    </citation>
    <scope>NUCLEOTIDE SEQUENCE</scope>
</reference>
<accession>A0ABN9CNK9</accession>
<feature type="compositionally biased region" description="Polar residues" evidence="1">
    <location>
        <begin position="44"/>
        <end position="54"/>
    </location>
</feature>
<sequence>RNVHRQEQSGLVRWSGQAGRVRNHRADKTQRSRQSIVKRAGSGTIRQTRYQRSSWRVVRNSRGQDRRSSFRVRIKQCQDQAGSRQDAGTGAHGKHTPRP</sequence>